<accession>A0A0C9W769</accession>
<dbReference type="OrthoDB" id="241648at2759"/>
<dbReference type="EMBL" id="KN839918">
    <property type="protein sequence ID" value="KIJ58666.1"/>
    <property type="molecule type" value="Genomic_DNA"/>
</dbReference>
<organism evidence="2 3">
    <name type="scientific">Hydnomerulius pinastri MD-312</name>
    <dbReference type="NCBI Taxonomy" id="994086"/>
    <lineage>
        <taxon>Eukaryota</taxon>
        <taxon>Fungi</taxon>
        <taxon>Dikarya</taxon>
        <taxon>Basidiomycota</taxon>
        <taxon>Agaricomycotina</taxon>
        <taxon>Agaricomycetes</taxon>
        <taxon>Agaricomycetidae</taxon>
        <taxon>Boletales</taxon>
        <taxon>Boletales incertae sedis</taxon>
        <taxon>Leucogyrophana</taxon>
    </lineage>
</organism>
<reference evidence="2 3" key="1">
    <citation type="submission" date="2014-04" db="EMBL/GenBank/DDBJ databases">
        <title>Evolutionary Origins and Diversification of the Mycorrhizal Mutualists.</title>
        <authorList>
            <consortium name="DOE Joint Genome Institute"/>
            <consortium name="Mycorrhizal Genomics Consortium"/>
            <person name="Kohler A."/>
            <person name="Kuo A."/>
            <person name="Nagy L.G."/>
            <person name="Floudas D."/>
            <person name="Copeland A."/>
            <person name="Barry K.W."/>
            <person name="Cichocki N."/>
            <person name="Veneault-Fourrey C."/>
            <person name="LaButti K."/>
            <person name="Lindquist E.A."/>
            <person name="Lipzen A."/>
            <person name="Lundell T."/>
            <person name="Morin E."/>
            <person name="Murat C."/>
            <person name="Riley R."/>
            <person name="Ohm R."/>
            <person name="Sun H."/>
            <person name="Tunlid A."/>
            <person name="Henrissat B."/>
            <person name="Grigoriev I.V."/>
            <person name="Hibbett D.S."/>
            <person name="Martin F."/>
        </authorList>
    </citation>
    <scope>NUCLEOTIDE SEQUENCE [LARGE SCALE GENOMIC DNA]</scope>
    <source>
        <strain evidence="2 3">MD-312</strain>
    </source>
</reference>
<dbReference type="Proteomes" id="UP000053820">
    <property type="component" value="Unassembled WGS sequence"/>
</dbReference>
<evidence type="ECO:0000256" key="1">
    <source>
        <dbReference type="SAM" id="MobiDB-lite"/>
    </source>
</evidence>
<dbReference type="Gene3D" id="3.30.565.10">
    <property type="entry name" value="Histidine kinase-like ATPase, C-terminal domain"/>
    <property type="match status" value="1"/>
</dbReference>
<dbReference type="InterPro" id="IPR036890">
    <property type="entry name" value="HATPase_C_sf"/>
</dbReference>
<evidence type="ECO:0000313" key="2">
    <source>
        <dbReference type="EMBL" id="KIJ58666.1"/>
    </source>
</evidence>
<protein>
    <recommendedName>
        <fullName evidence="4">Protein-serine/threonine kinase</fullName>
    </recommendedName>
</protein>
<feature type="region of interest" description="Disordered" evidence="1">
    <location>
        <begin position="1"/>
        <end position="22"/>
    </location>
</feature>
<gene>
    <name evidence="2" type="ORF">HYDPIDRAFT_171200</name>
</gene>
<dbReference type="HOGENOM" id="CLU_1315547_0_0_1"/>
<proteinExistence type="predicted"/>
<dbReference type="AlphaFoldDB" id="A0A0C9W769"/>
<evidence type="ECO:0000313" key="3">
    <source>
        <dbReference type="Proteomes" id="UP000053820"/>
    </source>
</evidence>
<sequence length="209" mass="22367">MSISLPESVPNPPLVSSFMEGDADESMGGLGHAYGEKEGDVYGSGKVGYNESGTGNANANWNAMCGVRNGNVKLRAPVGRRYYAQTPTHTYSPKSTTTILASSGPSMLSNDGMTPPSPESRRVWRRGGAGLAGSVLLVYVDNRGSVFDWAICSTQHACRNHPHACQRPLFRGPPIQLICPPDLTFADVPGHLSHIVFELLKNSLRAVAE</sequence>
<name>A0A0C9W769_9AGAM</name>
<evidence type="ECO:0008006" key="4">
    <source>
        <dbReference type="Google" id="ProtNLM"/>
    </source>
</evidence>
<keyword evidence="3" id="KW-1185">Reference proteome</keyword>